<protein>
    <submittedName>
        <fullName evidence="1">Uncharacterized protein</fullName>
    </submittedName>
</protein>
<keyword evidence="2" id="KW-1185">Reference proteome</keyword>
<evidence type="ECO:0000313" key="2">
    <source>
        <dbReference type="Proteomes" id="UP000276133"/>
    </source>
</evidence>
<reference evidence="1 2" key="1">
    <citation type="journal article" date="2018" name="Sci. Rep.">
        <title>Genomic signatures of local adaptation to the degree of environmental predictability in rotifers.</title>
        <authorList>
            <person name="Franch-Gras L."/>
            <person name="Hahn C."/>
            <person name="Garcia-Roger E.M."/>
            <person name="Carmona M.J."/>
            <person name="Serra M."/>
            <person name="Gomez A."/>
        </authorList>
    </citation>
    <scope>NUCLEOTIDE SEQUENCE [LARGE SCALE GENOMIC DNA]</scope>
    <source>
        <strain evidence="1">HYR1</strain>
    </source>
</reference>
<sequence length="226" mass="24956">MALLVIASALGPWPWPNEIADNFLENFISSANLYKSAAGSVPWDRTKMSGVEGEESLNTKCNSAVCGSMNRCPMFSDTKSCMAFVTRSGLKHFRKSNFEFHGSGSGSLWGSDESNIFLWFLKSSTNVSNEASDSSVKISPHARSDIQSGDGLEMFFGLLVPPAKKNRYSSINIFLSFIIIRTVSKKANNNLCFSNKLRQTLVYKLNVKCSFMLVILSLRVSAFPAF</sequence>
<dbReference type="AlphaFoldDB" id="A0A3M7QVF0"/>
<proteinExistence type="predicted"/>
<accession>A0A3M7QVF0</accession>
<evidence type="ECO:0000313" key="1">
    <source>
        <dbReference type="EMBL" id="RNA15350.1"/>
    </source>
</evidence>
<dbReference type="Proteomes" id="UP000276133">
    <property type="component" value="Unassembled WGS sequence"/>
</dbReference>
<name>A0A3M7QVF0_BRAPC</name>
<dbReference type="EMBL" id="REGN01004975">
    <property type="protein sequence ID" value="RNA15350.1"/>
    <property type="molecule type" value="Genomic_DNA"/>
</dbReference>
<comment type="caution">
    <text evidence="1">The sequence shown here is derived from an EMBL/GenBank/DDBJ whole genome shotgun (WGS) entry which is preliminary data.</text>
</comment>
<gene>
    <name evidence="1" type="ORF">BpHYR1_010793</name>
</gene>
<organism evidence="1 2">
    <name type="scientific">Brachionus plicatilis</name>
    <name type="common">Marine rotifer</name>
    <name type="synonym">Brachionus muelleri</name>
    <dbReference type="NCBI Taxonomy" id="10195"/>
    <lineage>
        <taxon>Eukaryota</taxon>
        <taxon>Metazoa</taxon>
        <taxon>Spiralia</taxon>
        <taxon>Gnathifera</taxon>
        <taxon>Rotifera</taxon>
        <taxon>Eurotatoria</taxon>
        <taxon>Monogononta</taxon>
        <taxon>Pseudotrocha</taxon>
        <taxon>Ploima</taxon>
        <taxon>Brachionidae</taxon>
        <taxon>Brachionus</taxon>
    </lineage>
</organism>